<feature type="compositionally biased region" description="Gly residues" evidence="3">
    <location>
        <begin position="1075"/>
        <end position="1086"/>
    </location>
</feature>
<dbReference type="InterPro" id="IPR000591">
    <property type="entry name" value="DEP_dom"/>
</dbReference>
<dbReference type="Gene3D" id="1.10.555.10">
    <property type="entry name" value="Rho GTPase activation protein"/>
    <property type="match status" value="1"/>
</dbReference>
<evidence type="ECO:0000313" key="8">
    <source>
        <dbReference type="Proteomes" id="UP001497453"/>
    </source>
</evidence>
<dbReference type="Pfam" id="PF00620">
    <property type="entry name" value="RhoGAP"/>
    <property type="match status" value="1"/>
</dbReference>
<dbReference type="Proteomes" id="UP001497453">
    <property type="component" value="Chromosome 8"/>
</dbReference>
<dbReference type="InterPro" id="IPR000198">
    <property type="entry name" value="RhoGAP_dom"/>
</dbReference>
<dbReference type="Gene3D" id="1.20.1270.60">
    <property type="entry name" value="Arfaptin homology (AH) domain/BAR domain"/>
    <property type="match status" value="2"/>
</dbReference>
<dbReference type="InterPro" id="IPR027267">
    <property type="entry name" value="AH/BAR_dom_sf"/>
</dbReference>
<dbReference type="SUPFAM" id="SSF103657">
    <property type="entry name" value="BAR/IMD domain-like"/>
    <property type="match status" value="1"/>
</dbReference>
<feature type="compositionally biased region" description="Low complexity" evidence="3">
    <location>
        <begin position="1038"/>
        <end position="1074"/>
    </location>
</feature>
<evidence type="ECO:0000256" key="1">
    <source>
        <dbReference type="PROSITE-ProRule" id="PRU01077"/>
    </source>
</evidence>
<feature type="region of interest" description="Disordered" evidence="3">
    <location>
        <begin position="231"/>
        <end position="272"/>
    </location>
</feature>
<gene>
    <name evidence="7" type="ORF">GFSPODELE1_LOCUS9885</name>
</gene>
<evidence type="ECO:0008006" key="9">
    <source>
        <dbReference type="Google" id="ProtNLM"/>
    </source>
</evidence>
<feature type="coiled-coil region" evidence="2">
    <location>
        <begin position="342"/>
        <end position="369"/>
    </location>
</feature>
<accession>A0ABP1E3Y8</accession>
<evidence type="ECO:0000259" key="6">
    <source>
        <dbReference type="PROSITE" id="PS51741"/>
    </source>
</evidence>
<feature type="domain" description="Rho-GAP" evidence="5">
    <location>
        <begin position="571"/>
        <end position="787"/>
    </location>
</feature>
<evidence type="ECO:0000256" key="3">
    <source>
        <dbReference type="SAM" id="MobiDB-lite"/>
    </source>
</evidence>
<dbReference type="SUPFAM" id="SSF48350">
    <property type="entry name" value="GTPase activation domain, GAP"/>
    <property type="match status" value="1"/>
</dbReference>
<dbReference type="PROSITE" id="PS50186">
    <property type="entry name" value="DEP"/>
    <property type="match status" value="1"/>
</dbReference>
<sequence length="1160" mass="126426">MTVVSLPLTFQNSFWSQDYRKGLEVLFSQLEQGIAENEDIVTFIRSRAAAEAALGAALTTPPAGTAFDVEDGASLRMAFLGLKEETVAQGKIHDSIAKDLQTKVAGPFDEWAEGYKERLRGSKASIVNGYLRAYEGAQGDVAHLKDQYLAKTRKADEAEDDARFAPVSQPVGDKYTSSPVLGPRDKRPQQPRAPTRQLTVSERITARLKEFRLNTANTAPHEVKPEVQFDADAEEKTTEPVAPKVDKGKGRAVEPETSPIIASPPPLSPPLPPARLNTDVQPTTTGPPIVVAGVSFTPGQLSALLTKAKETLPLRPVRFPVLGEYQDAFTGEEFSNWLRDHVKQYNDDLDRAEDAARELTEKLNLLRRLGELGNEFEDLDDAWYQFRAKAFNLDGSKGKDVESAISPLQKNLAPIADGVAKRTGTFANLVSKALTSNATNEPPYVRARREADAADQEYRTAIRKLDRQRLGLEERIEDTLKTLQKWELDRLRAVRTVLSQYHACLEGSPQVIGSSLERSSTLIASYQPEADLRALIEQYRTGPFRPTAHVYESVAHDEADVVFGIDLRKWADLGVWSPAGGSPENKDVIPPVLVALFTALKEAYAKLPSDAEKRKTWIYEVPLPAVHHLRETLNSVPPEQDIPDDVLSKYDPPVLASAIKLWALELDPPLCMYEGWDEFRKLYPTVGAVKAPEGQPSEEQHIQDLQAALQRLPRIHLFVLDAVVKHLKQLIDSTAEGDEPNDVYIAKLALSLGRSIVRPKVENEFSIQDRHPTLLFIDLLKKYDQILPPTIVKKKRESERKVPVRRRTRPVDMRMSRSRISAGADLKELAAAQMAHRGLRSPPPVPPLPAIPNVPETNIIPPTPAVAETPMVGAMTAEPETLHEEPEDIAIHDQGNPEATPAPEPEPVSVSAPAVPPPPPITNAVPPPPALPISVPPPPPLPQSTEIPPTFKEPPPEVDEDLPPRPTFKEPPPETEETHELPMPNFPEPRSASPPLPMPSFVDPPEEPLTPPAGQSSPSPFTSTSPKSRSPPPRKPPSRAGSISSRSTSPSKADAQAQAAAAARVRGPRTTGGPRAPGGGVAGGSVGNMVKNFNNRTSASFANGTSIGRPGSPATSVGGTGLSRSAARPVSTHVKRSSANRASVFERRTMASDAEDEVVQ</sequence>
<name>A0ABP1E3Y8_9APHY</name>
<dbReference type="InterPro" id="IPR001060">
    <property type="entry name" value="FCH_dom"/>
</dbReference>
<reference evidence="8" key="1">
    <citation type="submission" date="2024-04" db="EMBL/GenBank/DDBJ databases">
        <authorList>
            <person name="Shaw F."/>
            <person name="Minotto A."/>
        </authorList>
    </citation>
    <scope>NUCLEOTIDE SEQUENCE [LARGE SCALE GENOMIC DNA]</scope>
</reference>
<feature type="domain" description="DEP" evidence="4">
    <location>
        <begin position="308"/>
        <end position="388"/>
    </location>
</feature>
<evidence type="ECO:0000259" key="4">
    <source>
        <dbReference type="PROSITE" id="PS50186"/>
    </source>
</evidence>
<feature type="compositionally biased region" description="Low complexity" evidence="3">
    <location>
        <begin position="1016"/>
        <end position="1028"/>
    </location>
</feature>
<dbReference type="PROSITE" id="PS50238">
    <property type="entry name" value="RHOGAP"/>
    <property type="match status" value="1"/>
</dbReference>
<keyword evidence="1 2" id="KW-0175">Coiled coil</keyword>
<feature type="region of interest" description="Disordered" evidence="3">
    <location>
        <begin position="892"/>
        <end position="1160"/>
    </location>
</feature>
<dbReference type="PANTHER" id="PTHR23065:SF17">
    <property type="entry name" value="RHO-GTPASE-ACTIVATING PROTEIN RGD2"/>
    <property type="match status" value="1"/>
</dbReference>
<dbReference type="SMART" id="SM00055">
    <property type="entry name" value="FCH"/>
    <property type="match status" value="1"/>
</dbReference>
<dbReference type="EMBL" id="OZ037951">
    <property type="protein sequence ID" value="CAL1714692.1"/>
    <property type="molecule type" value="Genomic_DNA"/>
</dbReference>
<evidence type="ECO:0000313" key="7">
    <source>
        <dbReference type="EMBL" id="CAL1714692.1"/>
    </source>
</evidence>
<feature type="compositionally biased region" description="Pro residues" evidence="3">
    <location>
        <begin position="914"/>
        <end position="942"/>
    </location>
</feature>
<dbReference type="PRINTS" id="PR01217">
    <property type="entry name" value="PRICHEXTENSN"/>
</dbReference>
<feature type="region of interest" description="Disordered" evidence="3">
    <location>
        <begin position="154"/>
        <end position="197"/>
    </location>
</feature>
<proteinExistence type="predicted"/>
<feature type="compositionally biased region" description="Basic and acidic residues" evidence="3">
    <location>
        <begin position="967"/>
        <end position="980"/>
    </location>
</feature>
<dbReference type="InterPro" id="IPR031160">
    <property type="entry name" value="F_BAR_dom"/>
</dbReference>
<organism evidence="7 8">
    <name type="scientific">Somion occarium</name>
    <dbReference type="NCBI Taxonomy" id="3059160"/>
    <lineage>
        <taxon>Eukaryota</taxon>
        <taxon>Fungi</taxon>
        <taxon>Dikarya</taxon>
        <taxon>Basidiomycota</taxon>
        <taxon>Agaricomycotina</taxon>
        <taxon>Agaricomycetes</taxon>
        <taxon>Polyporales</taxon>
        <taxon>Cerrenaceae</taxon>
        <taxon>Somion</taxon>
    </lineage>
</organism>
<dbReference type="SMART" id="SM00324">
    <property type="entry name" value="RhoGAP"/>
    <property type="match status" value="1"/>
</dbReference>
<feature type="compositionally biased region" description="Basic and acidic residues" evidence="3">
    <location>
        <begin position="234"/>
        <end position="254"/>
    </location>
</feature>
<feature type="compositionally biased region" description="Polar residues" evidence="3">
    <location>
        <begin position="1091"/>
        <end position="1106"/>
    </location>
</feature>
<feature type="compositionally biased region" description="Pro residues" evidence="3">
    <location>
        <begin position="262"/>
        <end position="272"/>
    </location>
</feature>
<evidence type="ECO:0000259" key="5">
    <source>
        <dbReference type="PROSITE" id="PS50238"/>
    </source>
</evidence>
<feature type="domain" description="F-BAR" evidence="6">
    <location>
        <begin position="8"/>
        <end position="531"/>
    </location>
</feature>
<dbReference type="PROSITE" id="PS51741">
    <property type="entry name" value="F_BAR"/>
    <property type="match status" value="1"/>
</dbReference>
<evidence type="ECO:0000256" key="2">
    <source>
        <dbReference type="SAM" id="Coils"/>
    </source>
</evidence>
<dbReference type="InterPro" id="IPR008936">
    <property type="entry name" value="Rho_GTPase_activation_prot"/>
</dbReference>
<feature type="coiled-coil region" evidence="2">
    <location>
        <begin position="444"/>
        <end position="482"/>
    </location>
</feature>
<protein>
    <recommendedName>
        <fullName evidence="9">Rho-GTPase-activating protein 8</fullName>
    </recommendedName>
</protein>
<feature type="compositionally biased region" description="Pro residues" evidence="3">
    <location>
        <begin position="984"/>
        <end position="998"/>
    </location>
</feature>
<dbReference type="PANTHER" id="PTHR23065">
    <property type="entry name" value="PROLINE-SERINE-THREONINE PHOSPHATASE INTERACTING PROTEIN 1"/>
    <property type="match status" value="1"/>
</dbReference>
<keyword evidence="8" id="KW-1185">Reference proteome</keyword>
<dbReference type="Pfam" id="PF00611">
    <property type="entry name" value="FCH"/>
    <property type="match status" value="1"/>
</dbReference>